<keyword evidence="2" id="KW-1185">Reference proteome</keyword>
<organism evidence="1 2">
    <name type="scientific">Molorchus minor</name>
    <dbReference type="NCBI Taxonomy" id="1323400"/>
    <lineage>
        <taxon>Eukaryota</taxon>
        <taxon>Metazoa</taxon>
        <taxon>Ecdysozoa</taxon>
        <taxon>Arthropoda</taxon>
        <taxon>Hexapoda</taxon>
        <taxon>Insecta</taxon>
        <taxon>Pterygota</taxon>
        <taxon>Neoptera</taxon>
        <taxon>Endopterygota</taxon>
        <taxon>Coleoptera</taxon>
        <taxon>Polyphaga</taxon>
        <taxon>Cucujiformia</taxon>
        <taxon>Chrysomeloidea</taxon>
        <taxon>Cerambycidae</taxon>
        <taxon>Lamiinae</taxon>
        <taxon>Monochamini</taxon>
        <taxon>Molorchus</taxon>
    </lineage>
</organism>
<sequence length="92" mass="10821">MENVDNRCDIKLVTHWESIKRSRGANALIARPNFKNCSIFSENFVAIHIDKLRNLLKTIFYKFFYDVIEKEYGSNASLLYTDTESPNHKDFD</sequence>
<dbReference type="Proteomes" id="UP001162164">
    <property type="component" value="Unassembled WGS sequence"/>
</dbReference>
<protein>
    <submittedName>
        <fullName evidence="1">Uncharacterized protein</fullName>
    </submittedName>
</protein>
<evidence type="ECO:0000313" key="1">
    <source>
        <dbReference type="EMBL" id="KAJ8981269.1"/>
    </source>
</evidence>
<name>A0ABQ9JTQ7_9CUCU</name>
<accession>A0ABQ9JTQ7</accession>
<proteinExistence type="predicted"/>
<evidence type="ECO:0000313" key="2">
    <source>
        <dbReference type="Proteomes" id="UP001162164"/>
    </source>
</evidence>
<dbReference type="EMBL" id="JAPWTJ010000192">
    <property type="protein sequence ID" value="KAJ8981269.1"/>
    <property type="molecule type" value="Genomic_DNA"/>
</dbReference>
<reference evidence="1" key="1">
    <citation type="journal article" date="2023" name="Insect Mol. Biol.">
        <title>Genome sequencing provides insights into the evolution of gene families encoding plant cell wall-degrading enzymes in longhorned beetles.</title>
        <authorList>
            <person name="Shin N.R."/>
            <person name="Okamura Y."/>
            <person name="Kirsch R."/>
            <person name="Pauchet Y."/>
        </authorList>
    </citation>
    <scope>NUCLEOTIDE SEQUENCE</scope>
    <source>
        <strain evidence="1">MMC_N1</strain>
    </source>
</reference>
<comment type="caution">
    <text evidence="1">The sequence shown here is derived from an EMBL/GenBank/DDBJ whole genome shotgun (WGS) entry which is preliminary data.</text>
</comment>
<gene>
    <name evidence="1" type="ORF">NQ317_014580</name>
</gene>